<dbReference type="SMART" id="SM00671">
    <property type="entry name" value="SEL1"/>
    <property type="match status" value="8"/>
</dbReference>
<feature type="region of interest" description="Disordered" evidence="2">
    <location>
        <begin position="623"/>
        <end position="658"/>
    </location>
</feature>
<dbReference type="Proteomes" id="UP000070544">
    <property type="component" value="Unassembled WGS sequence"/>
</dbReference>
<evidence type="ECO:0000256" key="1">
    <source>
        <dbReference type="ARBA" id="ARBA00038101"/>
    </source>
</evidence>
<comment type="similarity">
    <text evidence="1">Belongs to the sel-1 family.</text>
</comment>
<sequence>MRREIPLFLVAITGILLAPYGGIVHALIADAQSLEDLGSGGDVPAIDGGAWLNLTDAIETLSSGSLVDQAIEILVDFAEEYDADPETFQLKLSFQSSAPDSETDSRVPRASPVTDSFASTLTGLNFGSTERLPEPFYVSDAFYLERDARLPDFEVGPLVPDRDHAMKFYPLGPPEDVASTDTALYASGIGAPRDQGKALLYTTFGALGGDEASEMALAYRYMVGLGIQKSCPESLYWYRRAAQRVISHYHKHGPLGPILPSDVIPLSALYGGVFGPGASGSDAPRAPSGSNAVTEADILQFWQYQAERGDPGTAVQLGRWHIDNGEPGDGRDPEQARGWFERAVGKEVVEEARLARVQEVEVGEPVDVTPPPVGRAGRRHPGEHQGAAAAELGAMYLRGRGVSQSNATARVYYEIFAQADMAVAIEVLGCFLLDGSAGYTRDRKTALSMWAWAAERGGISAMGRMGEWHFTKGEYLGAIKYVAPAAKGGHLPSMYLLGEMYADGLGMEKSCDLGTSFLKSVVERLHPLKEPLAATAQNLYLHGSLSTSYLWAEAAQVSVAWLIDRGAYAVPGSIGRELIPKGMSEWEVALAYWNRAATQGNADARVKVGDYYLRGWGLKPAEDRAEEKTTASKESQQEKTSASSGSTASKNKILSRPPGQQLISHTSSFAALMDEVTFLFSAGMFNLAWMYENGIGVEQDFHLAKWYYDRTLAVNPQSYLPVSLALTKLSLLSFSKPPSNPVSAQLPKDPHAKSPSGSSAISSGDEEGDYRWWKKEGARIERRVEWGLIVVLSGALMVLLRVRGQRLLARMAERTPPRSSNSATLPAQGAEPSPPPISDPMST</sequence>
<dbReference type="SUPFAM" id="SSF81901">
    <property type="entry name" value="HCP-like"/>
    <property type="match status" value="2"/>
</dbReference>
<feature type="compositionally biased region" description="Pro residues" evidence="2">
    <location>
        <begin position="832"/>
        <end position="843"/>
    </location>
</feature>
<evidence type="ECO:0000313" key="4">
    <source>
        <dbReference type="Proteomes" id="UP000070544"/>
    </source>
</evidence>
<gene>
    <name evidence="3" type="ORF">M427DRAFT_59272</name>
</gene>
<dbReference type="PANTHER" id="PTHR11102:SF147">
    <property type="entry name" value="SEL1L ADAPTOR SUBUNIT OF ERAD E3 UBIQUITIN LIGASE"/>
    <property type="match status" value="1"/>
</dbReference>
<dbReference type="GO" id="GO:0005789">
    <property type="term" value="C:endoplasmic reticulum membrane"/>
    <property type="evidence" value="ECO:0007669"/>
    <property type="project" value="TreeGrafter"/>
</dbReference>
<dbReference type="GO" id="GO:0036503">
    <property type="term" value="P:ERAD pathway"/>
    <property type="evidence" value="ECO:0007669"/>
    <property type="project" value="TreeGrafter"/>
</dbReference>
<dbReference type="Gene3D" id="1.25.40.10">
    <property type="entry name" value="Tetratricopeptide repeat domain"/>
    <property type="match status" value="2"/>
</dbReference>
<name>A0A139A7G6_GONPJ</name>
<feature type="compositionally biased region" description="Basic and acidic residues" evidence="2">
    <location>
        <begin position="623"/>
        <end position="637"/>
    </location>
</feature>
<protein>
    <submittedName>
        <fullName evidence="3">HCP-like protein</fullName>
    </submittedName>
</protein>
<feature type="region of interest" description="Disordered" evidence="2">
    <location>
        <begin position="740"/>
        <end position="766"/>
    </location>
</feature>
<dbReference type="OrthoDB" id="27934at2759"/>
<feature type="region of interest" description="Disordered" evidence="2">
    <location>
        <begin position="812"/>
        <end position="843"/>
    </location>
</feature>
<feature type="compositionally biased region" description="Low complexity" evidence="2">
    <location>
        <begin position="639"/>
        <end position="650"/>
    </location>
</feature>
<keyword evidence="4" id="KW-1185">Reference proteome</keyword>
<dbReference type="InterPro" id="IPR011990">
    <property type="entry name" value="TPR-like_helical_dom_sf"/>
</dbReference>
<evidence type="ECO:0000313" key="3">
    <source>
        <dbReference type="EMBL" id="KXS12751.1"/>
    </source>
</evidence>
<dbReference type="PANTHER" id="PTHR11102">
    <property type="entry name" value="SEL-1-LIKE PROTEIN"/>
    <property type="match status" value="1"/>
</dbReference>
<dbReference type="AlphaFoldDB" id="A0A139A7G6"/>
<dbReference type="EMBL" id="KQ965785">
    <property type="protein sequence ID" value="KXS12751.1"/>
    <property type="molecule type" value="Genomic_DNA"/>
</dbReference>
<organism evidence="3 4">
    <name type="scientific">Gonapodya prolifera (strain JEL478)</name>
    <name type="common">Monoblepharis prolifera</name>
    <dbReference type="NCBI Taxonomy" id="1344416"/>
    <lineage>
        <taxon>Eukaryota</taxon>
        <taxon>Fungi</taxon>
        <taxon>Fungi incertae sedis</taxon>
        <taxon>Chytridiomycota</taxon>
        <taxon>Chytridiomycota incertae sedis</taxon>
        <taxon>Monoblepharidomycetes</taxon>
        <taxon>Monoblepharidales</taxon>
        <taxon>Gonapodyaceae</taxon>
        <taxon>Gonapodya</taxon>
    </lineage>
</organism>
<accession>A0A139A7G6</accession>
<proteinExistence type="inferred from homology"/>
<reference evidence="3 4" key="1">
    <citation type="journal article" date="2015" name="Genome Biol. Evol.">
        <title>Phylogenomic analyses indicate that early fungi evolved digesting cell walls of algal ancestors of land plants.</title>
        <authorList>
            <person name="Chang Y."/>
            <person name="Wang S."/>
            <person name="Sekimoto S."/>
            <person name="Aerts A.L."/>
            <person name="Choi C."/>
            <person name="Clum A."/>
            <person name="LaButti K.M."/>
            <person name="Lindquist E.A."/>
            <person name="Yee Ngan C."/>
            <person name="Ohm R.A."/>
            <person name="Salamov A.A."/>
            <person name="Grigoriev I.V."/>
            <person name="Spatafora J.W."/>
            <person name="Berbee M.L."/>
        </authorList>
    </citation>
    <scope>NUCLEOTIDE SEQUENCE [LARGE SCALE GENOMIC DNA]</scope>
    <source>
        <strain evidence="3 4">JEL478</strain>
    </source>
</reference>
<dbReference type="InterPro" id="IPR050767">
    <property type="entry name" value="Sel1_AlgK"/>
</dbReference>
<feature type="compositionally biased region" description="Low complexity" evidence="2">
    <location>
        <begin position="754"/>
        <end position="763"/>
    </location>
</feature>
<evidence type="ECO:0000256" key="2">
    <source>
        <dbReference type="SAM" id="MobiDB-lite"/>
    </source>
</evidence>
<dbReference type="InterPro" id="IPR006597">
    <property type="entry name" value="Sel1-like"/>
</dbReference>
<dbReference type="Pfam" id="PF08238">
    <property type="entry name" value="Sel1"/>
    <property type="match status" value="9"/>
</dbReference>
<dbReference type="STRING" id="1344416.A0A139A7G6"/>